<dbReference type="AlphaFoldDB" id="I1BU61"/>
<gene>
    <name evidence="2" type="ORF">RO3G_04446</name>
</gene>
<dbReference type="OrthoDB" id="2273539at2759"/>
<dbReference type="EMBL" id="CH476734">
    <property type="protein sequence ID" value="EIE79741.1"/>
    <property type="molecule type" value="Genomic_DNA"/>
</dbReference>
<sequence length="294" mass="33523">MECSQISPRNFDNKVTDVSQLNLEADESEMIVCYTTSTTNNEETAEGNVDETKENDNTEQNEQRADIIERKKRLREAYETILKYKVPLDDLDLVKNVCVAPLNRIVKIPLNQTSLNRATIVLFNDPMIVNLVVKSLLGTDVPEDIYTVTSNEWANGSRSDIVYMVKDKPTAERPPIIIEFQYKVSRDFMNRVISYSLSAYCRYKAYPVVLIFAIKGFLSVDIEKGFSCGDESPFLKIESRFWAKDCLLISQSSIDKFLSRSPMKPIVDLGYYLIAGSLSLDSLGYQLDPTFLRR</sequence>
<feature type="compositionally biased region" description="Basic and acidic residues" evidence="1">
    <location>
        <begin position="50"/>
        <end position="62"/>
    </location>
</feature>
<organism evidence="2 3">
    <name type="scientific">Rhizopus delemar (strain RA 99-880 / ATCC MYA-4621 / FGSC 9543 / NRRL 43880)</name>
    <name type="common">Mucormycosis agent</name>
    <name type="synonym">Rhizopus arrhizus var. delemar</name>
    <dbReference type="NCBI Taxonomy" id="246409"/>
    <lineage>
        <taxon>Eukaryota</taxon>
        <taxon>Fungi</taxon>
        <taxon>Fungi incertae sedis</taxon>
        <taxon>Mucoromycota</taxon>
        <taxon>Mucoromycotina</taxon>
        <taxon>Mucoromycetes</taxon>
        <taxon>Mucorales</taxon>
        <taxon>Mucorineae</taxon>
        <taxon>Rhizopodaceae</taxon>
        <taxon>Rhizopus</taxon>
    </lineage>
</organism>
<dbReference type="VEuPathDB" id="FungiDB:RO3G_04446"/>
<proteinExistence type="predicted"/>
<feature type="region of interest" description="Disordered" evidence="1">
    <location>
        <begin position="37"/>
        <end position="62"/>
    </location>
</feature>
<keyword evidence="3" id="KW-1185">Reference proteome</keyword>
<evidence type="ECO:0000256" key="1">
    <source>
        <dbReference type="SAM" id="MobiDB-lite"/>
    </source>
</evidence>
<evidence type="ECO:0000313" key="2">
    <source>
        <dbReference type="EMBL" id="EIE79741.1"/>
    </source>
</evidence>
<dbReference type="RefSeq" id="XP_067515137.1">
    <property type="nucleotide sequence ID" value="XM_067659036.1"/>
</dbReference>
<accession>I1BU61</accession>
<dbReference type="GeneID" id="93611417"/>
<dbReference type="InParanoid" id="I1BU61"/>
<reference evidence="2 3" key="1">
    <citation type="journal article" date="2009" name="PLoS Genet.">
        <title>Genomic analysis of the basal lineage fungus Rhizopus oryzae reveals a whole-genome duplication.</title>
        <authorList>
            <person name="Ma L.-J."/>
            <person name="Ibrahim A.S."/>
            <person name="Skory C."/>
            <person name="Grabherr M.G."/>
            <person name="Burger G."/>
            <person name="Butler M."/>
            <person name="Elias M."/>
            <person name="Idnurm A."/>
            <person name="Lang B.F."/>
            <person name="Sone T."/>
            <person name="Abe A."/>
            <person name="Calvo S.E."/>
            <person name="Corrochano L.M."/>
            <person name="Engels R."/>
            <person name="Fu J."/>
            <person name="Hansberg W."/>
            <person name="Kim J.-M."/>
            <person name="Kodira C.D."/>
            <person name="Koehrsen M.J."/>
            <person name="Liu B."/>
            <person name="Miranda-Saavedra D."/>
            <person name="O'Leary S."/>
            <person name="Ortiz-Castellanos L."/>
            <person name="Poulter R."/>
            <person name="Rodriguez-Romero J."/>
            <person name="Ruiz-Herrera J."/>
            <person name="Shen Y.-Q."/>
            <person name="Zeng Q."/>
            <person name="Galagan J."/>
            <person name="Birren B.W."/>
            <person name="Cuomo C.A."/>
            <person name="Wickes B.L."/>
        </authorList>
    </citation>
    <scope>NUCLEOTIDE SEQUENCE [LARGE SCALE GENOMIC DNA]</scope>
    <source>
        <strain evidence="3">RA 99-880 / ATCC MYA-4621 / FGSC 9543 / NRRL 43880</strain>
    </source>
</reference>
<dbReference type="Proteomes" id="UP000009138">
    <property type="component" value="Unassembled WGS sequence"/>
</dbReference>
<evidence type="ECO:0000313" key="3">
    <source>
        <dbReference type="Proteomes" id="UP000009138"/>
    </source>
</evidence>
<protein>
    <submittedName>
        <fullName evidence="2">Uncharacterized protein</fullName>
    </submittedName>
</protein>
<name>I1BU61_RHIO9</name>